<dbReference type="Pfam" id="PF18052">
    <property type="entry name" value="Rx_N"/>
    <property type="match status" value="1"/>
</dbReference>
<evidence type="ECO:0000259" key="4">
    <source>
        <dbReference type="Pfam" id="PF18052"/>
    </source>
</evidence>
<proteinExistence type="predicted"/>
<organism evidence="5 6">
    <name type="scientific">Chenopodium quinoa</name>
    <name type="common">Quinoa</name>
    <dbReference type="NCBI Taxonomy" id="63459"/>
    <lineage>
        <taxon>Eukaryota</taxon>
        <taxon>Viridiplantae</taxon>
        <taxon>Streptophyta</taxon>
        <taxon>Embryophyta</taxon>
        <taxon>Tracheophyta</taxon>
        <taxon>Spermatophyta</taxon>
        <taxon>Magnoliopsida</taxon>
        <taxon>eudicotyledons</taxon>
        <taxon>Gunneridae</taxon>
        <taxon>Pentapetalae</taxon>
        <taxon>Caryophyllales</taxon>
        <taxon>Chenopodiaceae</taxon>
        <taxon>Chenopodioideae</taxon>
        <taxon>Atripliceae</taxon>
        <taxon>Chenopodium</taxon>
    </lineage>
</organism>
<evidence type="ECO:0000313" key="6">
    <source>
        <dbReference type="Proteomes" id="UP000596660"/>
    </source>
</evidence>
<dbReference type="Proteomes" id="UP000596660">
    <property type="component" value="Unplaced"/>
</dbReference>
<dbReference type="AlphaFoldDB" id="A0A803MX12"/>
<dbReference type="OMA" id="EEQYWIE"/>
<reference evidence="5" key="2">
    <citation type="submission" date="2021-03" db="UniProtKB">
        <authorList>
            <consortium name="EnsemblPlants"/>
        </authorList>
    </citation>
    <scope>IDENTIFICATION</scope>
</reference>
<keyword evidence="1" id="KW-0677">Repeat</keyword>
<reference evidence="5" key="1">
    <citation type="journal article" date="2017" name="Nature">
        <title>The genome of Chenopodium quinoa.</title>
        <authorList>
            <person name="Jarvis D.E."/>
            <person name="Ho Y.S."/>
            <person name="Lightfoot D.J."/>
            <person name="Schmoeckel S.M."/>
            <person name="Li B."/>
            <person name="Borm T.J.A."/>
            <person name="Ohyanagi H."/>
            <person name="Mineta K."/>
            <person name="Michell C.T."/>
            <person name="Saber N."/>
            <person name="Kharbatia N.M."/>
            <person name="Rupper R.R."/>
            <person name="Sharp A.R."/>
            <person name="Dally N."/>
            <person name="Boughton B.A."/>
            <person name="Woo Y.H."/>
            <person name="Gao G."/>
            <person name="Schijlen E.G.W.M."/>
            <person name="Guo X."/>
            <person name="Momin A.A."/>
            <person name="Negrao S."/>
            <person name="Al-Babili S."/>
            <person name="Gehring C."/>
            <person name="Roessner U."/>
            <person name="Jung C."/>
            <person name="Murphy K."/>
            <person name="Arold S.T."/>
            <person name="Gojobori T."/>
            <person name="van der Linden C.G."/>
            <person name="van Loo E.N."/>
            <person name="Jellen E.N."/>
            <person name="Maughan P.J."/>
            <person name="Tester M."/>
        </authorList>
    </citation>
    <scope>NUCLEOTIDE SEQUENCE [LARGE SCALE GENOMIC DNA]</scope>
    <source>
        <strain evidence="5">cv. PI 614886</strain>
    </source>
</reference>
<protein>
    <recommendedName>
        <fullName evidence="4">Disease resistance N-terminal domain-containing protein</fullName>
    </recommendedName>
</protein>
<accession>A0A803MX12</accession>
<feature type="domain" description="Disease resistance N-terminal" evidence="4">
    <location>
        <begin position="13"/>
        <end position="90"/>
    </location>
</feature>
<dbReference type="Gene3D" id="1.20.5.4130">
    <property type="match status" value="1"/>
</dbReference>
<name>A0A803MX12_CHEQI</name>
<evidence type="ECO:0000256" key="1">
    <source>
        <dbReference type="ARBA" id="ARBA00022737"/>
    </source>
</evidence>
<dbReference type="GO" id="GO:0006952">
    <property type="term" value="P:defense response"/>
    <property type="evidence" value="ECO:0007669"/>
    <property type="project" value="UniProtKB-KW"/>
</dbReference>
<evidence type="ECO:0000313" key="5">
    <source>
        <dbReference type="EnsemblPlants" id="AUR62036742-RA:cds"/>
    </source>
</evidence>
<keyword evidence="6" id="KW-1185">Reference proteome</keyword>
<keyword evidence="2" id="KW-0547">Nucleotide-binding</keyword>
<keyword evidence="3" id="KW-0611">Plant defense</keyword>
<evidence type="ECO:0000256" key="3">
    <source>
        <dbReference type="ARBA" id="ARBA00022821"/>
    </source>
</evidence>
<dbReference type="EnsemblPlants" id="AUR62036742-RA">
    <property type="protein sequence ID" value="AUR62036742-RA:cds"/>
    <property type="gene ID" value="AUR62036742"/>
</dbReference>
<dbReference type="InterPro" id="IPR041118">
    <property type="entry name" value="Rx_N"/>
</dbReference>
<dbReference type="GO" id="GO:0000166">
    <property type="term" value="F:nucleotide binding"/>
    <property type="evidence" value="ECO:0007669"/>
    <property type="project" value="UniProtKB-KW"/>
</dbReference>
<dbReference type="Gramene" id="AUR62036742-RA">
    <property type="protein sequence ID" value="AUR62036742-RA:cds"/>
    <property type="gene ID" value="AUR62036742"/>
</dbReference>
<evidence type="ECO:0000256" key="2">
    <source>
        <dbReference type="ARBA" id="ARBA00022741"/>
    </source>
</evidence>
<sequence>MADVGAILTVTQTLFAALECSILKEIFSIWGYKSELEELKKTVSTITKVLLDADAKQVFTNEEQYWIEKLNEVVYDADDLFDEILTFAEQK</sequence>